<evidence type="ECO:0000313" key="4">
    <source>
        <dbReference type="Proteomes" id="UP000663852"/>
    </source>
</evidence>
<name>A0A815RDG7_ADIRI</name>
<accession>A0A815RDG7</accession>
<dbReference type="InterPro" id="IPR027417">
    <property type="entry name" value="P-loop_NTPase"/>
</dbReference>
<proteinExistence type="predicted"/>
<evidence type="ECO:0000313" key="3">
    <source>
        <dbReference type="Proteomes" id="UP000663828"/>
    </source>
</evidence>
<protein>
    <recommendedName>
        <fullName evidence="5">G domain-containing protein</fullName>
    </recommendedName>
</protein>
<keyword evidence="3" id="KW-1185">Reference proteome</keyword>
<evidence type="ECO:0008006" key="5">
    <source>
        <dbReference type="Google" id="ProtNLM"/>
    </source>
</evidence>
<dbReference type="Gene3D" id="3.40.50.300">
    <property type="entry name" value="P-loop containing nucleotide triphosphate hydrolases"/>
    <property type="match status" value="1"/>
</dbReference>
<dbReference type="AlphaFoldDB" id="A0A815RDG7"/>
<gene>
    <name evidence="2" type="ORF">EDS130_LOCUS41094</name>
    <name evidence="1" type="ORF">XAT740_LOCUS31279</name>
</gene>
<sequence length="193" mass="21721">MAVTLIKSKLNSIALKYKSCAVVVGKTGVGKSVLISGLCGSNEHFRNTVVHGDVTFCLIDSPGINTLRQTPENWNLLRNALTGTYINTIFVIIKYDSSLERMLEDFNEIRGLMGKFSTKFAVMVSHWDAAQEPNDDFRKICSSFENICSNVIFYSTDSPKNDLADLMYGCICHMSRDKLTISDDEFSTWKEQY</sequence>
<comment type="caution">
    <text evidence="2">The sequence shown here is derived from an EMBL/GenBank/DDBJ whole genome shotgun (WGS) entry which is preliminary data.</text>
</comment>
<reference evidence="2" key="1">
    <citation type="submission" date="2021-02" db="EMBL/GenBank/DDBJ databases">
        <authorList>
            <person name="Nowell W R."/>
        </authorList>
    </citation>
    <scope>NUCLEOTIDE SEQUENCE</scope>
</reference>
<dbReference type="EMBL" id="CAJNOR010002840">
    <property type="protein sequence ID" value="CAF1347131.1"/>
    <property type="molecule type" value="Genomic_DNA"/>
</dbReference>
<dbReference type="SUPFAM" id="SSF52540">
    <property type="entry name" value="P-loop containing nucleoside triphosphate hydrolases"/>
    <property type="match status" value="1"/>
</dbReference>
<organism evidence="2 4">
    <name type="scientific">Adineta ricciae</name>
    <name type="common">Rotifer</name>
    <dbReference type="NCBI Taxonomy" id="249248"/>
    <lineage>
        <taxon>Eukaryota</taxon>
        <taxon>Metazoa</taxon>
        <taxon>Spiralia</taxon>
        <taxon>Gnathifera</taxon>
        <taxon>Rotifera</taxon>
        <taxon>Eurotatoria</taxon>
        <taxon>Bdelloidea</taxon>
        <taxon>Adinetida</taxon>
        <taxon>Adinetidae</taxon>
        <taxon>Adineta</taxon>
    </lineage>
</organism>
<evidence type="ECO:0000313" key="1">
    <source>
        <dbReference type="EMBL" id="CAF1347131.1"/>
    </source>
</evidence>
<dbReference type="EMBL" id="CAJNOJ010000523">
    <property type="protein sequence ID" value="CAF1475669.1"/>
    <property type="molecule type" value="Genomic_DNA"/>
</dbReference>
<evidence type="ECO:0000313" key="2">
    <source>
        <dbReference type="EMBL" id="CAF1475669.1"/>
    </source>
</evidence>
<dbReference type="Proteomes" id="UP000663828">
    <property type="component" value="Unassembled WGS sequence"/>
</dbReference>
<dbReference type="Proteomes" id="UP000663852">
    <property type="component" value="Unassembled WGS sequence"/>
</dbReference>